<evidence type="ECO:0000256" key="4">
    <source>
        <dbReference type="ARBA" id="ARBA00013202"/>
    </source>
</evidence>
<feature type="binding site" evidence="11">
    <location>
        <position position="452"/>
    </location>
    <ligand>
        <name>Mg(2+)</name>
        <dbReference type="ChEBI" id="CHEBI:18420"/>
    </ligand>
</feature>
<evidence type="ECO:0000256" key="8">
    <source>
        <dbReference type="ARBA" id="ARBA00022842"/>
    </source>
</evidence>
<dbReference type="GO" id="GO:0005829">
    <property type="term" value="C:cytosol"/>
    <property type="evidence" value="ECO:0007669"/>
    <property type="project" value="TreeGrafter"/>
</dbReference>
<dbReference type="InterPro" id="IPR029061">
    <property type="entry name" value="THDP-binding"/>
</dbReference>
<evidence type="ECO:0000256" key="10">
    <source>
        <dbReference type="ARBA" id="ARBA00023239"/>
    </source>
</evidence>
<proteinExistence type="inferred from homology"/>
<keyword evidence="9 12" id="KW-0786">Thiamine pyrophosphate</keyword>
<dbReference type="EMBL" id="ML996088">
    <property type="protein sequence ID" value="KAF2150986.1"/>
    <property type="molecule type" value="Genomic_DNA"/>
</dbReference>
<evidence type="ECO:0000256" key="6">
    <source>
        <dbReference type="ARBA" id="ARBA00022723"/>
    </source>
</evidence>
<protein>
    <recommendedName>
        <fullName evidence="5">Pyruvate decarboxylase</fullName>
        <ecNumber evidence="4">4.1.1.1</ecNumber>
    </recommendedName>
</protein>
<dbReference type="Gene3D" id="3.40.50.970">
    <property type="match status" value="2"/>
</dbReference>
<dbReference type="InterPro" id="IPR012110">
    <property type="entry name" value="PDC/IPDC-like"/>
</dbReference>
<dbReference type="InterPro" id="IPR011766">
    <property type="entry name" value="TPP_enzyme_TPP-bd"/>
</dbReference>
<evidence type="ECO:0000259" key="13">
    <source>
        <dbReference type="Pfam" id="PF00205"/>
    </source>
</evidence>
<dbReference type="FunFam" id="3.40.50.970:FF:000024">
    <property type="entry name" value="Pyruvate decarboxylase isozyme"/>
    <property type="match status" value="1"/>
</dbReference>
<dbReference type="Pfam" id="PF02775">
    <property type="entry name" value="TPP_enzyme_C"/>
    <property type="match status" value="1"/>
</dbReference>
<comment type="cofactor">
    <cofactor evidence="2">
        <name>thiamine diphosphate</name>
        <dbReference type="ChEBI" id="CHEBI:58937"/>
    </cofactor>
</comment>
<comment type="cofactor">
    <cofactor evidence="11">
        <name>Mg(2+)</name>
        <dbReference type="ChEBI" id="CHEBI:18420"/>
    </cofactor>
    <text evidence="11">Binds 1 Mg(2+) per subunit.</text>
</comment>
<dbReference type="InterPro" id="IPR012000">
    <property type="entry name" value="Thiamin_PyroP_enz_cen_dom"/>
</dbReference>
<evidence type="ECO:0000256" key="1">
    <source>
        <dbReference type="ARBA" id="ARBA00001041"/>
    </source>
</evidence>
<evidence type="ECO:0000313" key="17">
    <source>
        <dbReference type="Proteomes" id="UP000799439"/>
    </source>
</evidence>
<sequence length="590" mass="64895">MPTIPLGEYLWRRIAEVGVGTVMGLPGDFNLQLLDHIYNVKGLRWIGNANELNAAYAVDGYARVKNVPGCIVTTHGVGELSALNGIAGAMTEQVKVIHVVGQTARPQQRKRQLIHHSIGLHPDHQVFNKASKRFRVDEAELWEPADAPAEIDRVIRECFLKSGPVYIFIPLDIVDEQVSSKRLKDPIDLSPTKTREIETIMRSAVKDIAKAISKASNPMIFVDCLLARQNVIPEARKLIELLGWPVFQSGIAMGIVDPTSPQLVGNYIGSISAPGICAAFDSADLLLVLGRLPSDTNTGGFTQNMPASKVIEFHPDRVDILGKTFYPSLPLRLILPYVTHKLTSIPSLPTPPIPRLPHYTLADPTPSPTITHSWFWSRFSSFLQPHDIIVSDTGTSLFGLQDCRFPRGSTYHASSYYSSIGFATPAALGAELARQEMPAETRGGRTVLVTGDGAIQLTSGEISTMIAAGAPVVVVLVNNRGYTVERAIHGAHQGYNDIPSWKWGRALEFHGMEGGEAEGSYVRCETREEFEEVIGREDLRRPEGVKIVEVIMGKLDAPWKMLEQIGLRGEKYREEMRGAGFVVARAVEEE</sequence>
<evidence type="ECO:0000256" key="3">
    <source>
        <dbReference type="ARBA" id="ARBA00007812"/>
    </source>
</evidence>
<dbReference type="Pfam" id="PF02776">
    <property type="entry name" value="TPP_enzyme_N"/>
    <property type="match status" value="1"/>
</dbReference>
<evidence type="ECO:0000256" key="11">
    <source>
        <dbReference type="PIRSR" id="PIRSR036565-2"/>
    </source>
</evidence>
<keyword evidence="7" id="KW-0210">Decarboxylase</keyword>
<dbReference type="CDD" id="cd07038">
    <property type="entry name" value="TPP_PYR_PDC_IPDC_like"/>
    <property type="match status" value="1"/>
</dbReference>
<dbReference type="PIRSF" id="PIRSF036565">
    <property type="entry name" value="Pyruvt_ip_decrb"/>
    <property type="match status" value="1"/>
</dbReference>
<keyword evidence="16" id="KW-0670">Pyruvate</keyword>
<dbReference type="GO" id="GO:0004737">
    <property type="term" value="F:pyruvate decarboxylase activity"/>
    <property type="evidence" value="ECO:0007669"/>
    <property type="project" value="UniProtKB-EC"/>
</dbReference>
<evidence type="ECO:0000259" key="15">
    <source>
        <dbReference type="Pfam" id="PF02776"/>
    </source>
</evidence>
<feature type="domain" description="Thiamine pyrophosphate enzyme N-terminal TPP-binding" evidence="15">
    <location>
        <begin position="6"/>
        <end position="111"/>
    </location>
</feature>
<dbReference type="Proteomes" id="UP000799439">
    <property type="component" value="Unassembled WGS sequence"/>
</dbReference>
<evidence type="ECO:0000256" key="9">
    <source>
        <dbReference type="ARBA" id="ARBA00023052"/>
    </source>
</evidence>
<feature type="binding site" evidence="11">
    <location>
        <position position="479"/>
    </location>
    <ligand>
        <name>Mg(2+)</name>
        <dbReference type="ChEBI" id="CHEBI:18420"/>
    </ligand>
</feature>
<evidence type="ECO:0000259" key="14">
    <source>
        <dbReference type="Pfam" id="PF02775"/>
    </source>
</evidence>
<dbReference type="GO" id="GO:0030976">
    <property type="term" value="F:thiamine pyrophosphate binding"/>
    <property type="evidence" value="ECO:0007669"/>
    <property type="project" value="InterPro"/>
</dbReference>
<dbReference type="SUPFAM" id="SSF52518">
    <property type="entry name" value="Thiamin diphosphate-binding fold (THDP-binding)"/>
    <property type="match status" value="2"/>
</dbReference>
<reference evidence="16" key="1">
    <citation type="journal article" date="2020" name="Stud. Mycol.">
        <title>101 Dothideomycetes genomes: a test case for predicting lifestyles and emergence of pathogens.</title>
        <authorList>
            <person name="Haridas S."/>
            <person name="Albert R."/>
            <person name="Binder M."/>
            <person name="Bloem J."/>
            <person name="Labutti K."/>
            <person name="Salamov A."/>
            <person name="Andreopoulos B."/>
            <person name="Baker S."/>
            <person name="Barry K."/>
            <person name="Bills G."/>
            <person name="Bluhm B."/>
            <person name="Cannon C."/>
            <person name="Castanera R."/>
            <person name="Culley D."/>
            <person name="Daum C."/>
            <person name="Ezra D."/>
            <person name="Gonzalez J."/>
            <person name="Henrissat B."/>
            <person name="Kuo A."/>
            <person name="Liang C."/>
            <person name="Lipzen A."/>
            <person name="Lutzoni F."/>
            <person name="Magnuson J."/>
            <person name="Mondo S."/>
            <person name="Nolan M."/>
            <person name="Ohm R."/>
            <person name="Pangilinan J."/>
            <person name="Park H.-J."/>
            <person name="Ramirez L."/>
            <person name="Alfaro M."/>
            <person name="Sun H."/>
            <person name="Tritt A."/>
            <person name="Yoshinaga Y."/>
            <person name="Zwiers L.-H."/>
            <person name="Turgeon B."/>
            <person name="Goodwin S."/>
            <person name="Spatafora J."/>
            <person name="Crous P."/>
            <person name="Grigoriev I."/>
        </authorList>
    </citation>
    <scope>NUCLEOTIDE SEQUENCE</scope>
    <source>
        <strain evidence="16">CBS 260.36</strain>
    </source>
</reference>
<dbReference type="InterPro" id="IPR029035">
    <property type="entry name" value="DHS-like_NAD/FAD-binding_dom"/>
</dbReference>
<dbReference type="GO" id="GO:0000949">
    <property type="term" value="P:aromatic amino acid family catabolic process to alcohol via Ehrlich pathway"/>
    <property type="evidence" value="ECO:0007669"/>
    <property type="project" value="TreeGrafter"/>
</dbReference>
<dbReference type="EC" id="4.1.1.1" evidence="4"/>
<feature type="domain" description="Thiamine pyrophosphate enzyme TPP-binding" evidence="14">
    <location>
        <begin position="395"/>
        <end position="494"/>
    </location>
</feature>
<dbReference type="SUPFAM" id="SSF52467">
    <property type="entry name" value="DHS-like NAD/FAD-binding domain"/>
    <property type="match status" value="1"/>
</dbReference>
<dbReference type="InterPro" id="IPR047213">
    <property type="entry name" value="TPP_PYR_PDC_IPDC-like"/>
</dbReference>
<dbReference type="AlphaFoldDB" id="A0A9P4MKP1"/>
<dbReference type="PANTHER" id="PTHR43452:SF30">
    <property type="entry name" value="PYRUVATE DECARBOXYLASE ISOZYME 1-RELATED"/>
    <property type="match status" value="1"/>
</dbReference>
<evidence type="ECO:0000256" key="12">
    <source>
        <dbReference type="RuleBase" id="RU362132"/>
    </source>
</evidence>
<dbReference type="FunFam" id="3.40.50.970:FF:000019">
    <property type="entry name" value="Pyruvate decarboxylase isozyme"/>
    <property type="match status" value="1"/>
</dbReference>
<dbReference type="Gene3D" id="3.40.50.1220">
    <property type="entry name" value="TPP-binding domain"/>
    <property type="match status" value="1"/>
</dbReference>
<dbReference type="GO" id="GO:0000287">
    <property type="term" value="F:magnesium ion binding"/>
    <property type="evidence" value="ECO:0007669"/>
    <property type="project" value="InterPro"/>
</dbReference>
<dbReference type="GO" id="GO:0005634">
    <property type="term" value="C:nucleus"/>
    <property type="evidence" value="ECO:0007669"/>
    <property type="project" value="TreeGrafter"/>
</dbReference>
<keyword evidence="10" id="KW-0456">Lyase</keyword>
<keyword evidence="8 11" id="KW-0460">Magnesium</keyword>
<evidence type="ECO:0000256" key="7">
    <source>
        <dbReference type="ARBA" id="ARBA00022793"/>
    </source>
</evidence>
<comment type="caution">
    <text evidence="16">The sequence shown here is derived from an EMBL/GenBank/DDBJ whole genome shotgun (WGS) entry which is preliminary data.</text>
</comment>
<dbReference type="CDD" id="cd02005">
    <property type="entry name" value="TPP_PDC_IPDC"/>
    <property type="match status" value="1"/>
</dbReference>
<dbReference type="InterPro" id="IPR047214">
    <property type="entry name" value="TPP_PDC_IPDC"/>
</dbReference>
<feature type="binding site" evidence="11">
    <location>
        <position position="481"/>
    </location>
    <ligand>
        <name>Mg(2+)</name>
        <dbReference type="ChEBI" id="CHEBI:18420"/>
    </ligand>
</feature>
<gene>
    <name evidence="16" type="ORF">K461DRAFT_257851</name>
</gene>
<dbReference type="Pfam" id="PF00205">
    <property type="entry name" value="TPP_enzyme_M"/>
    <property type="match status" value="1"/>
</dbReference>
<dbReference type="PANTHER" id="PTHR43452">
    <property type="entry name" value="PYRUVATE DECARBOXYLASE"/>
    <property type="match status" value="1"/>
</dbReference>
<dbReference type="OrthoDB" id="308383at2759"/>
<dbReference type="InterPro" id="IPR012001">
    <property type="entry name" value="Thiamin_PyroP_enz_TPP-bd_dom"/>
</dbReference>
<keyword evidence="17" id="KW-1185">Reference proteome</keyword>
<comment type="catalytic activity">
    <reaction evidence="1">
        <text>a 2-oxocarboxylate + H(+) = an aldehyde + CO2</text>
        <dbReference type="Rhea" id="RHEA:11628"/>
        <dbReference type="ChEBI" id="CHEBI:15378"/>
        <dbReference type="ChEBI" id="CHEBI:16526"/>
        <dbReference type="ChEBI" id="CHEBI:17478"/>
        <dbReference type="ChEBI" id="CHEBI:35179"/>
        <dbReference type="EC" id="4.1.1.1"/>
    </reaction>
</comment>
<accession>A0A9P4MKP1</accession>
<evidence type="ECO:0000256" key="2">
    <source>
        <dbReference type="ARBA" id="ARBA00001964"/>
    </source>
</evidence>
<feature type="domain" description="Thiamine pyrophosphate enzyme central" evidence="13">
    <location>
        <begin position="205"/>
        <end position="320"/>
    </location>
</feature>
<evidence type="ECO:0000313" key="16">
    <source>
        <dbReference type="EMBL" id="KAF2150986.1"/>
    </source>
</evidence>
<evidence type="ECO:0000256" key="5">
    <source>
        <dbReference type="ARBA" id="ARBA00014422"/>
    </source>
</evidence>
<name>A0A9P4MKP1_9PEZI</name>
<comment type="similarity">
    <text evidence="3 12">Belongs to the TPP enzyme family.</text>
</comment>
<keyword evidence="6 11" id="KW-0479">Metal-binding</keyword>
<organism evidence="16 17">
    <name type="scientific">Myriangium duriaei CBS 260.36</name>
    <dbReference type="NCBI Taxonomy" id="1168546"/>
    <lineage>
        <taxon>Eukaryota</taxon>
        <taxon>Fungi</taxon>
        <taxon>Dikarya</taxon>
        <taxon>Ascomycota</taxon>
        <taxon>Pezizomycotina</taxon>
        <taxon>Dothideomycetes</taxon>
        <taxon>Dothideomycetidae</taxon>
        <taxon>Myriangiales</taxon>
        <taxon>Myriangiaceae</taxon>
        <taxon>Myriangium</taxon>
    </lineage>
</organism>